<feature type="transmembrane region" description="Helical" evidence="7">
    <location>
        <begin position="864"/>
        <end position="884"/>
    </location>
</feature>
<dbReference type="NCBIfam" id="NF038403">
    <property type="entry name" value="perm_prefix_1"/>
    <property type="match status" value="1"/>
</dbReference>
<evidence type="ECO:0000256" key="6">
    <source>
        <dbReference type="ARBA" id="ARBA00038076"/>
    </source>
</evidence>
<evidence type="ECO:0000256" key="3">
    <source>
        <dbReference type="ARBA" id="ARBA00022692"/>
    </source>
</evidence>
<gene>
    <name evidence="10" type="ORF">E6K73_03370</name>
</gene>
<evidence type="ECO:0000259" key="8">
    <source>
        <dbReference type="Pfam" id="PF02687"/>
    </source>
</evidence>
<dbReference type="NCBIfam" id="TIGR03434">
    <property type="entry name" value="ADOP"/>
    <property type="match status" value="1"/>
</dbReference>
<dbReference type="Pfam" id="PF12704">
    <property type="entry name" value="MacB_PCD"/>
    <property type="match status" value="2"/>
</dbReference>
<comment type="similarity">
    <text evidence="6">Belongs to the ABC-4 integral membrane protein family.</text>
</comment>
<dbReference type="PANTHER" id="PTHR30572">
    <property type="entry name" value="MEMBRANE COMPONENT OF TRANSPORTER-RELATED"/>
    <property type="match status" value="1"/>
</dbReference>
<reference evidence="10 11" key="1">
    <citation type="journal article" date="2019" name="Nat. Microbiol.">
        <title>Mediterranean grassland soil C-N compound turnover is dependent on rainfall and depth, and is mediated by genomically divergent microorganisms.</title>
        <authorList>
            <person name="Diamond S."/>
            <person name="Andeer P.F."/>
            <person name="Li Z."/>
            <person name="Crits-Christoph A."/>
            <person name="Burstein D."/>
            <person name="Anantharaman K."/>
            <person name="Lane K.R."/>
            <person name="Thomas B.C."/>
            <person name="Pan C."/>
            <person name="Northen T.R."/>
            <person name="Banfield J.F."/>
        </authorList>
    </citation>
    <scope>NUCLEOTIDE SEQUENCE [LARGE SCALE GENOMIC DNA]</scope>
    <source>
        <strain evidence="10">WS_3</strain>
    </source>
</reference>
<evidence type="ECO:0000259" key="9">
    <source>
        <dbReference type="Pfam" id="PF12704"/>
    </source>
</evidence>
<name>A0A538SLN7_UNCEI</name>
<dbReference type="InterPro" id="IPR025857">
    <property type="entry name" value="MacB_PCD"/>
</dbReference>
<comment type="subcellular location">
    <subcellularLocation>
        <location evidence="1">Cell membrane</location>
        <topology evidence="1">Multi-pass membrane protein</topology>
    </subcellularLocation>
</comment>
<accession>A0A538SLN7</accession>
<dbReference type="GO" id="GO:0005886">
    <property type="term" value="C:plasma membrane"/>
    <property type="evidence" value="ECO:0007669"/>
    <property type="project" value="UniProtKB-SubCell"/>
</dbReference>
<dbReference type="InterPro" id="IPR047928">
    <property type="entry name" value="Perm_prefix_1"/>
</dbReference>
<feature type="domain" description="MacB-like periplasmic core" evidence="9">
    <location>
        <begin position="100"/>
        <end position="327"/>
    </location>
</feature>
<dbReference type="PANTHER" id="PTHR30572:SF4">
    <property type="entry name" value="ABC TRANSPORTER PERMEASE YTRF"/>
    <property type="match status" value="1"/>
</dbReference>
<feature type="domain" description="MacB-like periplasmic core" evidence="9">
    <location>
        <begin position="523"/>
        <end position="721"/>
    </location>
</feature>
<dbReference type="InterPro" id="IPR050250">
    <property type="entry name" value="Macrolide_Exporter_MacB"/>
</dbReference>
<organism evidence="10 11">
    <name type="scientific">Eiseniibacteriota bacterium</name>
    <dbReference type="NCBI Taxonomy" id="2212470"/>
    <lineage>
        <taxon>Bacteria</taxon>
        <taxon>Candidatus Eiseniibacteriota</taxon>
    </lineage>
</organism>
<dbReference type="Pfam" id="PF02687">
    <property type="entry name" value="FtsX"/>
    <property type="match status" value="2"/>
</dbReference>
<dbReference type="InterPro" id="IPR017800">
    <property type="entry name" value="ADOP"/>
</dbReference>
<evidence type="ECO:0000256" key="7">
    <source>
        <dbReference type="SAM" id="Phobius"/>
    </source>
</evidence>
<feature type="transmembrane region" description="Helical" evidence="7">
    <location>
        <begin position="420"/>
        <end position="442"/>
    </location>
</feature>
<evidence type="ECO:0000256" key="1">
    <source>
        <dbReference type="ARBA" id="ARBA00004651"/>
    </source>
</evidence>
<evidence type="ECO:0000256" key="4">
    <source>
        <dbReference type="ARBA" id="ARBA00022989"/>
    </source>
</evidence>
<feature type="transmembrane region" description="Helical" evidence="7">
    <location>
        <begin position="364"/>
        <end position="389"/>
    </location>
</feature>
<feature type="domain" description="ABC3 transporter permease C-terminal" evidence="8">
    <location>
        <begin position="781"/>
        <end position="894"/>
    </location>
</feature>
<evidence type="ECO:0000256" key="5">
    <source>
        <dbReference type="ARBA" id="ARBA00023136"/>
    </source>
</evidence>
<proteinExistence type="inferred from homology"/>
<keyword evidence="3 7" id="KW-0812">Transmembrane</keyword>
<dbReference type="GO" id="GO:0022857">
    <property type="term" value="F:transmembrane transporter activity"/>
    <property type="evidence" value="ECO:0007669"/>
    <property type="project" value="TreeGrafter"/>
</dbReference>
<dbReference type="Proteomes" id="UP000320184">
    <property type="component" value="Unassembled WGS sequence"/>
</dbReference>
<keyword evidence="2" id="KW-1003">Cell membrane</keyword>
<evidence type="ECO:0000313" key="11">
    <source>
        <dbReference type="Proteomes" id="UP000320184"/>
    </source>
</evidence>
<comment type="caution">
    <text evidence="10">The sequence shown here is derived from an EMBL/GenBank/DDBJ whole genome shotgun (WGS) entry which is preliminary data.</text>
</comment>
<protein>
    <submittedName>
        <fullName evidence="10">ABC transporter permease</fullName>
    </submittedName>
</protein>
<feature type="transmembrane region" description="Helical" evidence="7">
    <location>
        <begin position="462"/>
        <end position="483"/>
    </location>
</feature>
<sequence length="901" mass="99623">MRSEHWWYTVPLRLRSIFLRSRVDRELDEEMQFHLDRLIEEAIAEGLSPQEARSAAMRAMDGLEQRKEDARDTRRTGWLTDFLDDVRYASRSLRQTPGLSLFVVATLALGIGMTSAPLSMTDALIFRPYPVPHPGNVVTLTSTSRFSSFELFSYREYLDIRDHTKSYDGVIASGDFVPFGYSVRAGEVARVRGGMLVSGNYFSVLGVRPQLGRGFRADEDQVPGRNPVVVLGPDFWKHELASDPSIVGKTIRLNGVDFAVIGVAPESFPGMQIFVRPDFYVPLAMARRFSTSANKDFFEDRDDRGLIVRGRLKRGVTLQQGRNELAALARDLEREHPQSNRNRGAWVRTQFQMRTRADEANWKFGVIFAVLSLAVLLVACTNAAGLLLARASTRTREVAVRLALGAGRSRLIRMLLTESLLLACLGGLAGVGVGFVALRILHRFSIPTTLPVQIPFRMDARLLLASLVLSLASAIAFGLAPALQSTRGNLVEGLKAADVEPLGRKRLWGRNVLVVAQVSASLMLLTASFLMVRGFHNGLVEGMEFAKVAKDHVLMASFDPRLLQYDAARTQRFYQQLAERAREAPGVQSAGLTQNPPLGLEDFEAMRFVPEGVQMPDDRETFNSAMDTVDEGFFDAMGIPIVRGRAFRRSDGPDAPRAAIVNEHFANHFWPGADPVGRRIHLDRRDGTPVEILGVARTVRYRDTGEKSLDFVYLPLAQRPVSRMTLLLRATAGPLTVLEPLQDIVRTLDPNLPIVDTRTYMTIYRYAAVDGPGVAINLVTIMGATALLLAIAGLYGLVAYNVSRRTREIGIRMAIGASRPDVIRLVLGKGLVLVAVGTVIGLVLGFTLEQLMNSMLFNAGGVDVWVYLVVVPSMFLVTMLAAYVPALRASRIEPTEALRYE</sequence>
<evidence type="ECO:0000256" key="2">
    <source>
        <dbReference type="ARBA" id="ARBA00022475"/>
    </source>
</evidence>
<feature type="transmembrane region" description="Helical" evidence="7">
    <location>
        <begin position="99"/>
        <end position="120"/>
    </location>
</feature>
<evidence type="ECO:0000313" key="10">
    <source>
        <dbReference type="EMBL" id="TMQ52281.1"/>
    </source>
</evidence>
<feature type="transmembrane region" description="Helical" evidence="7">
    <location>
        <begin position="822"/>
        <end position="844"/>
    </location>
</feature>
<keyword evidence="4 7" id="KW-1133">Transmembrane helix</keyword>
<dbReference type="InterPro" id="IPR003838">
    <property type="entry name" value="ABC3_permease_C"/>
</dbReference>
<feature type="transmembrane region" description="Helical" evidence="7">
    <location>
        <begin position="778"/>
        <end position="802"/>
    </location>
</feature>
<dbReference type="EMBL" id="VBOT01000038">
    <property type="protein sequence ID" value="TMQ52281.1"/>
    <property type="molecule type" value="Genomic_DNA"/>
</dbReference>
<keyword evidence="5 7" id="KW-0472">Membrane</keyword>
<feature type="domain" description="ABC3 transporter permease C-terminal" evidence="8">
    <location>
        <begin position="370"/>
        <end position="489"/>
    </location>
</feature>
<dbReference type="AlphaFoldDB" id="A0A538SLN7"/>
<feature type="transmembrane region" description="Helical" evidence="7">
    <location>
        <begin position="512"/>
        <end position="532"/>
    </location>
</feature>